<accession>A9BL55</accession>
<dbReference type="Pfam" id="PF00069">
    <property type="entry name" value="Pkinase"/>
    <property type="match status" value="1"/>
</dbReference>
<keyword evidence="8" id="KW-0542">Nucleomorph</keyword>
<dbReference type="GeneID" id="5739427"/>
<dbReference type="InterPro" id="IPR008271">
    <property type="entry name" value="Ser/Thr_kinase_AS"/>
</dbReference>
<keyword evidence="5 6" id="KW-0067">ATP-binding</keyword>
<proteinExistence type="predicted"/>
<dbReference type="InterPro" id="IPR011009">
    <property type="entry name" value="Kinase-like_dom_sf"/>
</dbReference>
<dbReference type="Gene3D" id="1.10.510.10">
    <property type="entry name" value="Transferase(Phosphotransferase) domain 1"/>
    <property type="match status" value="1"/>
</dbReference>
<gene>
    <name evidence="8" type="ORF">HAN_3g433</name>
</gene>
<evidence type="ECO:0000256" key="6">
    <source>
        <dbReference type="PROSITE-ProRule" id="PRU10141"/>
    </source>
</evidence>
<protein>
    <submittedName>
        <fullName evidence="8">Kin(Mps1)</fullName>
    </submittedName>
</protein>
<keyword evidence="3 6" id="KW-0547">Nucleotide-binding</keyword>
<evidence type="ECO:0000256" key="5">
    <source>
        <dbReference type="ARBA" id="ARBA00022840"/>
    </source>
</evidence>
<sequence length="597" mass="71263">MIPKKKNFKFTSFFFQINRKNFLDKSISKKFFSKFSFSFSRCEMDKNIKFLKIGLDKFFLDFFLENEIFIFKRFFTTKMIRKPLHFFFNFFIKKGNYFNKNFFLKDKKIIPFGSKNFYLLFKLEVLKPKTEFLGTAWNLPLNNFFLRITKFFFFFFGSLGFFFENTNLKKKPSSLITFQKKKKKRFSKPFKKKKSCFFLEKFRKKKIFLKKGIPGFFTVLSNIYFNEKNKEKFKKFFLSPFSKNSFFSKIIKKYFKKKIFVLCWTLNFDFFLNRSNCWFFSRSKFNKKNNTELKKIFKEFKIKSRKSRTFLKINKKIYLKLELLGKGGSGKVYKILDEKNQILALKKTRTMNHDFEILHNCINEISILKTFYFQPRVIQIKNADISLEDGNVFVVLEYGEADLENIIKKKNSGISNLTLLKYFWKQCLEAVQTIHEERIIHGDLKPSNFLLVNNSLKIIDFGIAKQIQKDTTNITRSVQIGTLNYMSPEAMVDISNTKEEEKRFRLSRSADIWSLGCIFFQMVYGKPPFYHLDFVKKIQAIINKTFEILFLPVDIKFAVDVMKGCLQRNPNARPSIPELLVHPFLVSRSLVTFPKIN</sequence>
<dbReference type="GO" id="GO:0000776">
    <property type="term" value="C:kinetochore"/>
    <property type="evidence" value="ECO:0007669"/>
    <property type="project" value="TreeGrafter"/>
</dbReference>
<evidence type="ECO:0000313" key="8">
    <source>
        <dbReference type="EMBL" id="ABW98238.1"/>
    </source>
</evidence>
<feature type="domain" description="Protein kinase" evidence="7">
    <location>
        <begin position="318"/>
        <end position="585"/>
    </location>
</feature>
<evidence type="ECO:0000256" key="4">
    <source>
        <dbReference type="ARBA" id="ARBA00022777"/>
    </source>
</evidence>
<dbReference type="RefSeq" id="XP_001712563.1">
    <property type="nucleotide sequence ID" value="XM_001712511.1"/>
</dbReference>
<dbReference type="GO" id="GO:0007094">
    <property type="term" value="P:mitotic spindle assembly checkpoint signaling"/>
    <property type="evidence" value="ECO:0007669"/>
    <property type="project" value="TreeGrafter"/>
</dbReference>
<dbReference type="InterPro" id="IPR017441">
    <property type="entry name" value="Protein_kinase_ATP_BS"/>
</dbReference>
<dbReference type="GO" id="GO:0033316">
    <property type="term" value="P:meiotic spindle assembly checkpoint signaling"/>
    <property type="evidence" value="ECO:0007669"/>
    <property type="project" value="TreeGrafter"/>
</dbReference>
<keyword evidence="4" id="KW-0418">Kinase</keyword>
<keyword evidence="1" id="KW-0723">Serine/threonine-protein kinase</keyword>
<dbReference type="PROSITE" id="PS00108">
    <property type="entry name" value="PROTEIN_KINASE_ST"/>
    <property type="match status" value="1"/>
</dbReference>
<dbReference type="InterPro" id="IPR027084">
    <property type="entry name" value="Mps1_cat"/>
</dbReference>
<dbReference type="EMBL" id="CP000883">
    <property type="protein sequence ID" value="ABW98238.1"/>
    <property type="molecule type" value="Genomic_DNA"/>
</dbReference>
<evidence type="ECO:0000256" key="1">
    <source>
        <dbReference type="ARBA" id="ARBA00022527"/>
    </source>
</evidence>
<feature type="binding site" evidence="6">
    <location>
        <position position="346"/>
    </location>
    <ligand>
        <name>ATP</name>
        <dbReference type="ChEBI" id="CHEBI:30616"/>
    </ligand>
</feature>
<dbReference type="FunFam" id="1.10.510.10:FF:000224">
    <property type="entry name" value="serine/threonine-protein kinase mph1 isoform X1"/>
    <property type="match status" value="1"/>
</dbReference>
<dbReference type="SMART" id="SM00220">
    <property type="entry name" value="S_TKc"/>
    <property type="match status" value="1"/>
</dbReference>
<dbReference type="PROSITE" id="PS50011">
    <property type="entry name" value="PROTEIN_KINASE_DOM"/>
    <property type="match status" value="1"/>
</dbReference>
<reference evidence="8 9" key="1">
    <citation type="journal article" date="2007" name="Proc. Natl. Acad. Sci. U.S.A.">
        <title>Nucleomorph genome of Hemiselmis andersenii reveals complete intron loss and compaction as a driver of protein structure and function.</title>
        <authorList>
            <person name="Lane C.E."/>
            <person name="van den Heuvel K."/>
            <person name="Kozera C."/>
            <person name="Curtis B.A."/>
            <person name="Parsons B.J."/>
            <person name="Bowman S."/>
            <person name="Archibald J.M."/>
        </authorList>
    </citation>
    <scope>NUCLEOTIDE SEQUENCE [LARGE SCALE GENOMIC DNA]</scope>
    <source>
        <strain evidence="8 9">CCMP644</strain>
    </source>
</reference>
<evidence type="ECO:0000259" key="7">
    <source>
        <dbReference type="PROSITE" id="PS50011"/>
    </source>
</evidence>
<dbReference type="Proteomes" id="UP000243127">
    <property type="component" value="Nucleomorph 3"/>
</dbReference>
<name>A9BL55_HEMAN</name>
<organism evidence="8 9">
    <name type="scientific">Hemiselmis andersenii</name>
    <name type="common">Cryptophyte alga</name>
    <dbReference type="NCBI Taxonomy" id="464988"/>
    <lineage>
        <taxon>Eukaryota</taxon>
        <taxon>Cryptophyceae</taxon>
        <taxon>Cryptomonadales</taxon>
        <taxon>Hemiselmidaceae</taxon>
        <taxon>Hemiselmis</taxon>
    </lineage>
</organism>
<evidence type="ECO:0000313" key="9">
    <source>
        <dbReference type="Proteomes" id="UP000243127"/>
    </source>
</evidence>
<dbReference type="GO" id="GO:0034501">
    <property type="term" value="P:protein localization to kinetochore"/>
    <property type="evidence" value="ECO:0007669"/>
    <property type="project" value="TreeGrafter"/>
</dbReference>
<geneLocation type="nucleomorph" evidence="8"/>
<keyword evidence="2" id="KW-0808">Transferase</keyword>
<evidence type="ECO:0000256" key="2">
    <source>
        <dbReference type="ARBA" id="ARBA00022679"/>
    </source>
</evidence>
<dbReference type="GO" id="GO:0005634">
    <property type="term" value="C:nucleus"/>
    <property type="evidence" value="ECO:0007669"/>
    <property type="project" value="TreeGrafter"/>
</dbReference>
<dbReference type="GO" id="GO:0004674">
    <property type="term" value="F:protein serine/threonine kinase activity"/>
    <property type="evidence" value="ECO:0007669"/>
    <property type="project" value="UniProtKB-KW"/>
</dbReference>
<dbReference type="AlphaFoldDB" id="A9BL55"/>
<evidence type="ECO:0000256" key="3">
    <source>
        <dbReference type="ARBA" id="ARBA00022741"/>
    </source>
</evidence>
<dbReference type="Gene3D" id="3.30.200.20">
    <property type="entry name" value="Phosphorylase Kinase, domain 1"/>
    <property type="match status" value="1"/>
</dbReference>
<dbReference type="PANTHER" id="PTHR22974">
    <property type="entry name" value="MIXED LINEAGE PROTEIN KINASE"/>
    <property type="match status" value="1"/>
</dbReference>
<dbReference type="CDD" id="cd14131">
    <property type="entry name" value="PKc_Mps1"/>
    <property type="match status" value="1"/>
</dbReference>
<dbReference type="SUPFAM" id="SSF56112">
    <property type="entry name" value="Protein kinase-like (PK-like)"/>
    <property type="match status" value="1"/>
</dbReference>
<dbReference type="GO" id="GO:0005524">
    <property type="term" value="F:ATP binding"/>
    <property type="evidence" value="ECO:0007669"/>
    <property type="project" value="UniProtKB-UniRule"/>
</dbReference>
<dbReference type="InterPro" id="IPR000719">
    <property type="entry name" value="Prot_kinase_dom"/>
</dbReference>
<dbReference type="GO" id="GO:0004712">
    <property type="term" value="F:protein serine/threonine/tyrosine kinase activity"/>
    <property type="evidence" value="ECO:0007669"/>
    <property type="project" value="TreeGrafter"/>
</dbReference>
<dbReference type="PANTHER" id="PTHR22974:SF21">
    <property type="entry name" value="DUAL SPECIFICITY PROTEIN KINASE TTK"/>
    <property type="match status" value="1"/>
</dbReference>
<dbReference type="PROSITE" id="PS00107">
    <property type="entry name" value="PROTEIN_KINASE_ATP"/>
    <property type="match status" value="1"/>
</dbReference>
<dbReference type="GO" id="GO:0098813">
    <property type="term" value="P:nuclear chromosome segregation"/>
    <property type="evidence" value="ECO:0007669"/>
    <property type="project" value="UniProtKB-ARBA"/>
</dbReference>